<dbReference type="KEGG" id="alf:CFBP5473_12915"/>
<protein>
    <recommendedName>
        <fullName evidence="5">7-cyano-7-deazaguanine synthase</fullName>
    </recommendedName>
</protein>
<evidence type="ECO:0000313" key="2">
    <source>
        <dbReference type="EMBL" id="QYA08400.1"/>
    </source>
</evidence>
<evidence type="ECO:0008006" key="5">
    <source>
        <dbReference type="Google" id="ProtNLM"/>
    </source>
</evidence>
<dbReference type="Gene3D" id="3.40.50.620">
    <property type="entry name" value="HUPs"/>
    <property type="match status" value="1"/>
</dbReference>
<proteinExistence type="predicted"/>
<sequence length="444" mass="48407">MKIAALRPDQPSPSGMDHRISIFEGDLGALSRTSGHAGLSVASELFKWAGRSPSTMAWDFTALALGVVGADRLVNRATVSPDGWTREIELTVGVSDPHRWQVLSEKISAMLSFLTGDFWNLTFVEGGYHPAPPKKIAGSRPETCVALLSGGLDSLIGAIDMETKGVDHPVYVSNRVRGDVAKQEKFAARTGAGQRLLSLNADPRTAGVAAEISQRPRSIVFIAFGVLAATLLDKYVAGETVDLHTPENGFISLNVPLTTMRRGSLSTRTTHPKFIEMLQSLLDELGIKVRLCNLYQFKTKGVMMAECRSQELLAELAPISMSCGRAGRSYTHCGRCLPCLVRRSAFLKWSGRIDGDTTAYIHPKVELTVQGRINNEFHGKAFAEYDDVMQTLTALDYVNRHGARRWIGPAIGATSFGVKADEYRKVAEEGLLEIGEFLEATGLR</sequence>
<dbReference type="OrthoDB" id="9789567at2"/>
<reference evidence="1 3" key="1">
    <citation type="submission" date="2019-04" db="EMBL/GenBank/DDBJ databases">
        <title>Complete genome sequence of Agrobacterium larrymoorei CFBP5473.</title>
        <authorList>
            <person name="Haryono M."/>
            <person name="Chou L."/>
            <person name="Lin Y.-C."/>
            <person name="Lai E.-M."/>
            <person name="Kuo C.-H."/>
        </authorList>
    </citation>
    <scope>NUCLEOTIDE SEQUENCE [LARGE SCALE GENOMIC DNA]</scope>
    <source>
        <strain evidence="1 3">CFBP5473</strain>
    </source>
</reference>
<dbReference type="InterPro" id="IPR014729">
    <property type="entry name" value="Rossmann-like_a/b/a_fold"/>
</dbReference>
<evidence type="ECO:0000313" key="3">
    <source>
        <dbReference type="Proteomes" id="UP000298545"/>
    </source>
</evidence>
<dbReference type="Proteomes" id="UP000826513">
    <property type="component" value="Chromosome 1"/>
</dbReference>
<dbReference type="AlphaFoldDB" id="A0A4D7DSW6"/>
<dbReference type="STRING" id="1367849.GCA_000518585_00907"/>
<dbReference type="EMBL" id="CP072167">
    <property type="protein sequence ID" value="QYA08400.1"/>
    <property type="molecule type" value="Genomic_DNA"/>
</dbReference>
<dbReference type="InterPro" id="IPR049676">
    <property type="entry name" value="QatC"/>
</dbReference>
<dbReference type="EMBL" id="CP039691">
    <property type="protein sequence ID" value="QCI98717.1"/>
    <property type="molecule type" value="Genomic_DNA"/>
</dbReference>
<name>A0A4D7DSW6_9HYPH</name>
<gene>
    <name evidence="1" type="ORF">CFBP5473_12915</name>
    <name evidence="2" type="ORF">J5285_06820</name>
</gene>
<dbReference type="RefSeq" id="WP_027673789.1">
    <property type="nucleotide sequence ID" value="NZ_CP039691.1"/>
</dbReference>
<evidence type="ECO:0000313" key="1">
    <source>
        <dbReference type="EMBL" id="QCI98717.1"/>
    </source>
</evidence>
<dbReference type="Proteomes" id="UP000298545">
    <property type="component" value="Chromosome circular"/>
</dbReference>
<keyword evidence="4" id="KW-1185">Reference proteome</keyword>
<accession>A0A4D7DSW6</accession>
<evidence type="ECO:0000313" key="4">
    <source>
        <dbReference type="Proteomes" id="UP000826513"/>
    </source>
</evidence>
<reference evidence="2 4" key="2">
    <citation type="submission" date="2021-03" db="EMBL/GenBank/DDBJ databases">
        <title>Rapid diversification of plasmids in a genus of pathogenic and nitrogen fixing bacteria.</title>
        <authorList>
            <person name="Weisberg A.J."/>
            <person name="Miller M."/>
            <person name="Ream W."/>
            <person name="Grunwald N.J."/>
            <person name="Chang J.H."/>
        </authorList>
    </citation>
    <scope>NUCLEOTIDE SEQUENCE [LARGE SCALE GENOMIC DNA]</scope>
    <source>
        <strain evidence="2 4">AF3.44</strain>
    </source>
</reference>
<dbReference type="NCBIfam" id="NF041925">
    <property type="entry name" value="QatC"/>
    <property type="match status" value="1"/>
</dbReference>
<dbReference type="SUPFAM" id="SSF52402">
    <property type="entry name" value="Adenine nucleotide alpha hydrolases-like"/>
    <property type="match status" value="1"/>
</dbReference>
<organism evidence="1 3">
    <name type="scientific">Agrobacterium larrymoorei</name>
    <dbReference type="NCBI Taxonomy" id="160699"/>
    <lineage>
        <taxon>Bacteria</taxon>
        <taxon>Pseudomonadati</taxon>
        <taxon>Pseudomonadota</taxon>
        <taxon>Alphaproteobacteria</taxon>
        <taxon>Hyphomicrobiales</taxon>
        <taxon>Rhizobiaceae</taxon>
        <taxon>Rhizobium/Agrobacterium group</taxon>
        <taxon>Agrobacterium</taxon>
    </lineage>
</organism>